<dbReference type="Pfam" id="PF01741">
    <property type="entry name" value="MscL"/>
    <property type="match status" value="1"/>
</dbReference>
<dbReference type="GO" id="GO:0005886">
    <property type="term" value="C:plasma membrane"/>
    <property type="evidence" value="ECO:0007669"/>
    <property type="project" value="UniProtKB-SubCell"/>
</dbReference>
<dbReference type="NCBIfam" id="TIGR00220">
    <property type="entry name" value="mscL"/>
    <property type="match status" value="1"/>
</dbReference>
<evidence type="ECO:0000256" key="10">
    <source>
        <dbReference type="HAMAP-Rule" id="MF_00115"/>
    </source>
</evidence>
<dbReference type="PROSITE" id="PS01327">
    <property type="entry name" value="MSCL"/>
    <property type="match status" value="1"/>
</dbReference>
<gene>
    <name evidence="10 11" type="primary">mscL</name>
    <name evidence="11" type="ORF">D3H65_25590</name>
</gene>
<name>A0A3B7MVW3_9BACT</name>
<protein>
    <recommendedName>
        <fullName evidence="10">Large-conductance mechanosensitive channel</fullName>
    </recommendedName>
</protein>
<keyword evidence="7 10" id="KW-0406">Ion transport</keyword>
<dbReference type="InterPro" id="IPR019823">
    <property type="entry name" value="Mechanosensitive_channel_CS"/>
</dbReference>
<dbReference type="NCBIfam" id="NF010557">
    <property type="entry name" value="PRK13952.1"/>
    <property type="match status" value="1"/>
</dbReference>
<evidence type="ECO:0000256" key="8">
    <source>
        <dbReference type="ARBA" id="ARBA00023136"/>
    </source>
</evidence>
<dbReference type="InterPro" id="IPR037673">
    <property type="entry name" value="MSC/AndL"/>
</dbReference>
<dbReference type="EMBL" id="CP032157">
    <property type="protein sequence ID" value="AXY77146.1"/>
    <property type="molecule type" value="Genomic_DNA"/>
</dbReference>
<dbReference type="PRINTS" id="PR01264">
    <property type="entry name" value="MECHCHANNEL"/>
</dbReference>
<dbReference type="RefSeq" id="WP_119053022.1">
    <property type="nucleotide sequence ID" value="NZ_CP032157.1"/>
</dbReference>
<keyword evidence="4 10" id="KW-1003">Cell membrane</keyword>
<dbReference type="PANTHER" id="PTHR30266">
    <property type="entry name" value="MECHANOSENSITIVE CHANNEL MSCL"/>
    <property type="match status" value="1"/>
</dbReference>
<dbReference type="HAMAP" id="MF_00115">
    <property type="entry name" value="MscL"/>
    <property type="match status" value="1"/>
</dbReference>
<dbReference type="InterPro" id="IPR036019">
    <property type="entry name" value="MscL_channel"/>
</dbReference>
<feature type="transmembrane region" description="Helical" evidence="10">
    <location>
        <begin position="81"/>
        <end position="104"/>
    </location>
</feature>
<reference evidence="11 12" key="1">
    <citation type="submission" date="2018-09" db="EMBL/GenBank/DDBJ databases">
        <title>Genome sequencing of strain 6GH32-13.</title>
        <authorList>
            <person name="Weon H.-Y."/>
            <person name="Heo J."/>
            <person name="Kwon S.-W."/>
        </authorList>
    </citation>
    <scope>NUCLEOTIDE SEQUENCE [LARGE SCALE GENOMIC DNA]</scope>
    <source>
        <strain evidence="11 12">5GH32-13</strain>
    </source>
</reference>
<keyword evidence="8 10" id="KW-0472">Membrane</keyword>
<evidence type="ECO:0000256" key="7">
    <source>
        <dbReference type="ARBA" id="ARBA00023065"/>
    </source>
</evidence>
<comment type="similarity">
    <text evidence="2 10">Belongs to the MscL family.</text>
</comment>
<comment type="subunit">
    <text evidence="10">Homopentamer.</text>
</comment>
<dbReference type="InterPro" id="IPR001185">
    <property type="entry name" value="MS_channel"/>
</dbReference>
<comment type="subcellular location">
    <subcellularLocation>
        <location evidence="1 10">Cell membrane</location>
        <topology evidence="1 10">Multi-pass membrane protein</topology>
    </subcellularLocation>
</comment>
<dbReference type="OrthoDB" id="9810350at2"/>
<keyword evidence="3 10" id="KW-0813">Transport</keyword>
<sequence length="142" mass="15128">MGFIKEFKEFAIKGNVIDLAVGVIIGGAFGKIIDSVIKDLVMPLVAAVVGAPDFSNAYLPLKAGIPTNLALAEAQKLGPVFAYGNFITVAINFFLLAIVIFLMVKAINSMKRKQEAVPAAPTPPTATEQLLAEIRDELKKKG</sequence>
<proteinExistence type="inferred from homology"/>
<dbReference type="AlphaFoldDB" id="A0A3B7MVW3"/>
<keyword evidence="9 10" id="KW-0407">Ion channel</keyword>
<dbReference type="SUPFAM" id="SSF81330">
    <property type="entry name" value="Gated mechanosensitive channel"/>
    <property type="match status" value="1"/>
</dbReference>
<dbReference type="KEGG" id="pseg:D3H65_25590"/>
<accession>A0A3B7MVW3</accession>
<keyword evidence="12" id="KW-1185">Reference proteome</keyword>
<dbReference type="Proteomes" id="UP000263900">
    <property type="component" value="Chromosome"/>
</dbReference>
<evidence type="ECO:0000256" key="5">
    <source>
        <dbReference type="ARBA" id="ARBA00022692"/>
    </source>
</evidence>
<keyword evidence="5 10" id="KW-0812">Transmembrane</keyword>
<dbReference type="NCBIfam" id="NF001843">
    <property type="entry name" value="PRK00567.1-4"/>
    <property type="match status" value="1"/>
</dbReference>
<evidence type="ECO:0000256" key="1">
    <source>
        <dbReference type="ARBA" id="ARBA00004651"/>
    </source>
</evidence>
<comment type="function">
    <text evidence="10">Channel that opens in response to stretch forces in the membrane lipid bilayer. May participate in the regulation of osmotic pressure changes within the cell.</text>
</comment>
<evidence type="ECO:0000256" key="2">
    <source>
        <dbReference type="ARBA" id="ARBA00007254"/>
    </source>
</evidence>
<evidence type="ECO:0000313" key="11">
    <source>
        <dbReference type="EMBL" id="AXY77146.1"/>
    </source>
</evidence>
<comment type="caution">
    <text evidence="10">Lacks conserved residue(s) required for the propagation of feature annotation.</text>
</comment>
<evidence type="ECO:0000256" key="3">
    <source>
        <dbReference type="ARBA" id="ARBA00022448"/>
    </source>
</evidence>
<evidence type="ECO:0000256" key="4">
    <source>
        <dbReference type="ARBA" id="ARBA00022475"/>
    </source>
</evidence>
<dbReference type="PANTHER" id="PTHR30266:SF2">
    <property type="entry name" value="LARGE-CONDUCTANCE MECHANOSENSITIVE CHANNEL"/>
    <property type="match status" value="1"/>
</dbReference>
<evidence type="ECO:0000313" key="12">
    <source>
        <dbReference type="Proteomes" id="UP000263900"/>
    </source>
</evidence>
<organism evidence="11 12">
    <name type="scientific">Paraflavitalea soli</name>
    <dbReference type="NCBI Taxonomy" id="2315862"/>
    <lineage>
        <taxon>Bacteria</taxon>
        <taxon>Pseudomonadati</taxon>
        <taxon>Bacteroidota</taxon>
        <taxon>Chitinophagia</taxon>
        <taxon>Chitinophagales</taxon>
        <taxon>Chitinophagaceae</taxon>
        <taxon>Paraflavitalea</taxon>
    </lineage>
</organism>
<keyword evidence="6 10" id="KW-1133">Transmembrane helix</keyword>
<dbReference type="GO" id="GO:0008381">
    <property type="term" value="F:mechanosensitive monoatomic ion channel activity"/>
    <property type="evidence" value="ECO:0007669"/>
    <property type="project" value="UniProtKB-UniRule"/>
</dbReference>
<evidence type="ECO:0000256" key="6">
    <source>
        <dbReference type="ARBA" id="ARBA00022989"/>
    </source>
</evidence>
<dbReference type="Gene3D" id="1.10.1200.120">
    <property type="entry name" value="Large-conductance mechanosensitive channel, MscL, domain 1"/>
    <property type="match status" value="1"/>
</dbReference>
<evidence type="ECO:0000256" key="9">
    <source>
        <dbReference type="ARBA" id="ARBA00023303"/>
    </source>
</evidence>